<keyword evidence="13" id="KW-0443">Lipid metabolism</keyword>
<evidence type="ECO:0000256" key="18">
    <source>
        <dbReference type="ARBA" id="ARBA00048086"/>
    </source>
</evidence>
<dbReference type="FunFam" id="1.20.140.10:FF:000008">
    <property type="entry name" value="acyl-CoA dehydrogenase family member 9, mitochondrial"/>
    <property type="match status" value="1"/>
</dbReference>
<evidence type="ECO:0000256" key="19">
    <source>
        <dbReference type="ARBA" id="ARBA00049038"/>
    </source>
</evidence>
<dbReference type="FunFam" id="2.40.110.10:FF:000006">
    <property type="entry name" value="very long-chain specific acyl-CoA dehydrogenase, mitochondrial"/>
    <property type="match status" value="1"/>
</dbReference>
<dbReference type="InterPro" id="IPR013786">
    <property type="entry name" value="AcylCoA_DH/ox_N"/>
</dbReference>
<comment type="caution">
    <text evidence="27">The sequence shown here is derived from an EMBL/GenBank/DDBJ whole genome shotgun (WGS) entry which is preliminary data.</text>
</comment>
<dbReference type="InterPro" id="IPR009075">
    <property type="entry name" value="AcylCo_DH/oxidase_C"/>
</dbReference>
<accession>A0A8J4SP53</accession>
<evidence type="ECO:0000259" key="24">
    <source>
        <dbReference type="Pfam" id="PF02770"/>
    </source>
</evidence>
<keyword evidence="9" id="KW-0276">Fatty acid metabolism</keyword>
<comment type="catalytic activity">
    <reaction evidence="16">
        <text>dodecanoyl-CoA + oxidized [electron-transfer flavoprotein] + H(+) = (2E)-dodecenoyl-CoA + reduced [electron-transfer flavoprotein]</text>
        <dbReference type="Rhea" id="RHEA:47296"/>
        <dbReference type="Rhea" id="RHEA-COMP:10685"/>
        <dbReference type="Rhea" id="RHEA-COMP:10686"/>
        <dbReference type="ChEBI" id="CHEBI:15378"/>
        <dbReference type="ChEBI" id="CHEBI:57330"/>
        <dbReference type="ChEBI" id="CHEBI:57375"/>
        <dbReference type="ChEBI" id="CHEBI:57692"/>
        <dbReference type="ChEBI" id="CHEBI:58307"/>
    </reaction>
    <physiologicalReaction direction="left-to-right" evidence="16">
        <dbReference type="Rhea" id="RHEA:47297"/>
    </physiologicalReaction>
</comment>
<evidence type="ECO:0000256" key="8">
    <source>
        <dbReference type="ARBA" id="ARBA00022827"/>
    </source>
</evidence>
<comment type="pathway">
    <text evidence="3">Lipid metabolism; mitochondrial fatty acid beta-oxidation.</text>
</comment>
<dbReference type="InterPro" id="IPR037069">
    <property type="entry name" value="AcylCoA_DH/ox_N_sf"/>
</dbReference>
<feature type="domain" description="Acyl-CoA oxidase/dehydrogenase middle" evidence="24">
    <location>
        <begin position="190"/>
        <end position="291"/>
    </location>
</feature>
<feature type="domain" description="ACAD9/ACADV-like C-terminal" evidence="26">
    <location>
        <begin position="497"/>
        <end position="616"/>
    </location>
</feature>
<keyword evidence="8 22" id="KW-0274">FAD</keyword>
<evidence type="ECO:0000256" key="21">
    <source>
        <dbReference type="ARBA" id="ARBA00049224"/>
    </source>
</evidence>
<evidence type="ECO:0000256" key="22">
    <source>
        <dbReference type="RuleBase" id="RU362125"/>
    </source>
</evidence>
<dbReference type="SUPFAM" id="SSF56645">
    <property type="entry name" value="Acyl-CoA dehydrogenase NM domain-like"/>
    <property type="match status" value="1"/>
</dbReference>
<dbReference type="EMBL" id="LUCH01002897">
    <property type="protein sequence ID" value="KAF5400815.1"/>
    <property type="molecule type" value="Genomic_DNA"/>
</dbReference>
<keyword evidence="12 22" id="KW-0560">Oxidoreductase</keyword>
<dbReference type="Gene3D" id="1.10.540.10">
    <property type="entry name" value="Acyl-CoA dehydrogenase/oxidase, N-terminal domain"/>
    <property type="match status" value="1"/>
</dbReference>
<keyword evidence="7" id="KW-0999">Mitochondrion inner membrane</keyword>
<dbReference type="GO" id="GO:0000062">
    <property type="term" value="F:fatty-acyl-CoA binding"/>
    <property type="evidence" value="ECO:0007669"/>
    <property type="project" value="TreeGrafter"/>
</dbReference>
<evidence type="ECO:0000256" key="6">
    <source>
        <dbReference type="ARBA" id="ARBA00022630"/>
    </source>
</evidence>
<dbReference type="GO" id="GO:0005743">
    <property type="term" value="C:mitochondrial inner membrane"/>
    <property type="evidence" value="ECO:0007669"/>
    <property type="project" value="UniProtKB-SubCell"/>
</dbReference>
<feature type="domain" description="Acyl-CoA dehydrogenase/oxidase N-terminal" evidence="25">
    <location>
        <begin position="94"/>
        <end position="186"/>
    </location>
</feature>
<comment type="cofactor">
    <cofactor evidence="1 22">
        <name>FAD</name>
        <dbReference type="ChEBI" id="CHEBI:57692"/>
    </cofactor>
</comment>
<dbReference type="Proteomes" id="UP000748531">
    <property type="component" value="Unassembled WGS sequence"/>
</dbReference>
<dbReference type="Pfam" id="PF02771">
    <property type="entry name" value="Acyl-CoA_dh_N"/>
    <property type="match status" value="1"/>
</dbReference>
<keyword evidence="10" id="KW-0809">Transit peptide</keyword>
<evidence type="ECO:0000256" key="15">
    <source>
        <dbReference type="ARBA" id="ARBA00023136"/>
    </source>
</evidence>
<evidence type="ECO:0000256" key="2">
    <source>
        <dbReference type="ARBA" id="ARBA00004637"/>
    </source>
</evidence>
<protein>
    <submittedName>
        <fullName evidence="27">Very long-chain specific acyl-CoA dehydrogenase</fullName>
    </submittedName>
</protein>
<evidence type="ECO:0000313" key="27">
    <source>
        <dbReference type="EMBL" id="KAF5400815.1"/>
    </source>
</evidence>
<evidence type="ECO:0000256" key="13">
    <source>
        <dbReference type="ARBA" id="ARBA00023098"/>
    </source>
</evidence>
<dbReference type="Pfam" id="PF21343">
    <property type="entry name" value="ACAD9-ACADV_C"/>
    <property type="match status" value="1"/>
</dbReference>
<keyword evidence="28" id="KW-1185">Reference proteome</keyword>
<evidence type="ECO:0000256" key="11">
    <source>
        <dbReference type="ARBA" id="ARBA00022990"/>
    </source>
</evidence>
<comment type="similarity">
    <text evidence="4 22">Belongs to the acyl-CoA dehydrogenase family.</text>
</comment>
<comment type="subcellular location">
    <subcellularLocation>
        <location evidence="2">Mitochondrion inner membrane</location>
        <topology evidence="2">Peripheral membrane protein</topology>
    </subcellularLocation>
</comment>
<comment type="catalytic activity">
    <reaction evidence="17">
        <text>oxidized [electron-transfer flavoprotein] + hexadecanoyl-CoA + H(+) = (2E)-hexadecenoyl-CoA + reduced [electron-transfer flavoprotein]</text>
        <dbReference type="Rhea" id="RHEA:43448"/>
        <dbReference type="Rhea" id="RHEA-COMP:10685"/>
        <dbReference type="Rhea" id="RHEA-COMP:10686"/>
        <dbReference type="ChEBI" id="CHEBI:15378"/>
        <dbReference type="ChEBI" id="CHEBI:57379"/>
        <dbReference type="ChEBI" id="CHEBI:57692"/>
        <dbReference type="ChEBI" id="CHEBI:58307"/>
        <dbReference type="ChEBI" id="CHEBI:61526"/>
    </reaction>
    <physiologicalReaction direction="left-to-right" evidence="17">
        <dbReference type="Rhea" id="RHEA:43449"/>
    </physiologicalReaction>
</comment>
<dbReference type="Pfam" id="PF00441">
    <property type="entry name" value="Acyl-CoA_dh_1"/>
    <property type="match status" value="1"/>
</dbReference>
<keyword evidence="14" id="KW-0496">Mitochondrion</keyword>
<dbReference type="SUPFAM" id="SSF47203">
    <property type="entry name" value="Acyl-CoA dehydrogenase C-terminal domain-like"/>
    <property type="match status" value="1"/>
</dbReference>
<evidence type="ECO:0000256" key="7">
    <source>
        <dbReference type="ARBA" id="ARBA00022792"/>
    </source>
</evidence>
<evidence type="ECO:0000256" key="10">
    <source>
        <dbReference type="ARBA" id="ARBA00022946"/>
    </source>
</evidence>
<dbReference type="Gene3D" id="1.20.140.10">
    <property type="entry name" value="Butyryl-CoA Dehydrogenase, subunit A, domain 3"/>
    <property type="match status" value="2"/>
</dbReference>
<dbReference type="InterPro" id="IPR046373">
    <property type="entry name" value="Acyl-CoA_Oxase/DH_mid-dom_sf"/>
</dbReference>
<evidence type="ECO:0000256" key="1">
    <source>
        <dbReference type="ARBA" id="ARBA00001974"/>
    </source>
</evidence>
<reference evidence="27" key="1">
    <citation type="submission" date="2019-05" db="EMBL/GenBank/DDBJ databases">
        <title>Annotation for the trematode Paragonimus heterotremus.</title>
        <authorList>
            <person name="Choi Y.-J."/>
        </authorList>
    </citation>
    <scope>NUCLEOTIDE SEQUENCE</scope>
    <source>
        <strain evidence="27">LC</strain>
    </source>
</reference>
<keyword evidence="6 22" id="KW-0285">Flavoprotein</keyword>
<dbReference type="GO" id="GO:0017099">
    <property type="term" value="F:very-long-chain fatty acyl-CoA dehydrogenase activity"/>
    <property type="evidence" value="ECO:0007669"/>
    <property type="project" value="TreeGrafter"/>
</dbReference>
<evidence type="ECO:0000256" key="16">
    <source>
        <dbReference type="ARBA" id="ARBA00047893"/>
    </source>
</evidence>
<dbReference type="InterPro" id="IPR036250">
    <property type="entry name" value="AcylCo_DH-like_C"/>
</dbReference>
<dbReference type="Pfam" id="PF02770">
    <property type="entry name" value="Acyl-CoA_dh_M"/>
    <property type="match status" value="1"/>
</dbReference>
<gene>
    <name evidence="27" type="ORF">PHET_04825</name>
</gene>
<sequence>MRLFRLVFRHVRFQALEHNLQKQLTFAYSTQSKPLPETASFAMNLFRGKLNVTEILPFPKARTNVSIFKMYLISWKNLSMYEAFHYLISFQTEVDAAKYDSVGKFDETVLSSLGEFGAYGLQAPEQYNGAGLTFSEYARLVGVIGKCDLALGTHLGAHQGIGYKGIVMYGTEEQKAKYLPDLAAGKKFAAYCLTEPDTGSDASSIQTKAELSPDGKHYVLNGTKVWITNGGLADVFTVFAKVPVTDKDGQIKHKMAAFIVERSFGGVTHSEPEKKMGINASNTVTLYFEDCKVPVENVLGQIGDGFKVAVNILNQGRFAMAAALSGTMFAAIKQTTQHVLQRKQFGKTLNEYQSVQEKLTNMVLRHYVSESMAFMLSGTMDLGAKDFQIEAAISKVYSSEAAWYCVDEAIQLHGGAGFMKHTNLERVLRDLRVFRIFEGANDVLRLFIALTGLNFAGKHLTALTRSPVGMLGLVLNKLRGTLGVSGEGASLVTLVSPQLSDAARLTGQAIDSFGDASLYLLTNYGKGVINEQFRLIRLADAAIHLYGMVCALSRATNTIGEHPQLAEHEIYLARLVCYQGFKTIKRCLSELDKSEDRKMFDLMKSVSSDVCNHGGVYYRSPLGL</sequence>
<evidence type="ECO:0000256" key="5">
    <source>
        <dbReference type="ARBA" id="ARBA00022553"/>
    </source>
</evidence>
<proteinExistence type="inferred from homology"/>
<evidence type="ECO:0000256" key="4">
    <source>
        <dbReference type="ARBA" id="ARBA00009347"/>
    </source>
</evidence>
<comment type="catalytic activity">
    <reaction evidence="19">
        <text>tetradecanoyl-CoA + oxidized [electron-transfer flavoprotein] + H(+) = (2E)-tetradecenoyl-CoA + reduced [electron-transfer flavoprotein]</text>
        <dbReference type="Rhea" id="RHEA:47316"/>
        <dbReference type="Rhea" id="RHEA-COMP:10685"/>
        <dbReference type="Rhea" id="RHEA-COMP:10686"/>
        <dbReference type="ChEBI" id="CHEBI:15378"/>
        <dbReference type="ChEBI" id="CHEBI:57385"/>
        <dbReference type="ChEBI" id="CHEBI:57692"/>
        <dbReference type="ChEBI" id="CHEBI:58307"/>
        <dbReference type="ChEBI" id="CHEBI:61405"/>
    </reaction>
    <physiologicalReaction direction="left-to-right" evidence="19">
        <dbReference type="Rhea" id="RHEA:47317"/>
    </physiologicalReaction>
</comment>
<dbReference type="AlphaFoldDB" id="A0A8J4SP53"/>
<evidence type="ECO:0000256" key="14">
    <source>
        <dbReference type="ARBA" id="ARBA00023128"/>
    </source>
</evidence>
<keyword evidence="11" id="KW-0007">Acetylation</keyword>
<evidence type="ECO:0000256" key="3">
    <source>
        <dbReference type="ARBA" id="ARBA00005198"/>
    </source>
</evidence>
<comment type="catalytic activity">
    <reaction evidence="18">
        <text>tetracosanoyl-CoA + oxidized [electron-transfer flavoprotein] + H(+) = (2E)-tetracosenoyl-CoA + reduced [electron-transfer flavoprotein]</text>
        <dbReference type="Rhea" id="RHEA:47232"/>
        <dbReference type="Rhea" id="RHEA-COMP:10685"/>
        <dbReference type="Rhea" id="RHEA-COMP:10686"/>
        <dbReference type="ChEBI" id="CHEBI:15378"/>
        <dbReference type="ChEBI" id="CHEBI:57692"/>
        <dbReference type="ChEBI" id="CHEBI:58307"/>
        <dbReference type="ChEBI" id="CHEBI:65052"/>
        <dbReference type="ChEBI" id="CHEBI:74693"/>
    </reaction>
    <physiologicalReaction direction="left-to-right" evidence="18">
        <dbReference type="Rhea" id="RHEA:47233"/>
    </physiologicalReaction>
</comment>
<dbReference type="PANTHER" id="PTHR43884:SF11">
    <property type="entry name" value="VERY LONG-CHAIN SPECIFIC ACYL-COA DEHYDROGENASE, MITOCHONDRIAL"/>
    <property type="match status" value="1"/>
</dbReference>
<dbReference type="InterPro" id="IPR006091">
    <property type="entry name" value="Acyl-CoA_Oxase/DH_mid-dom"/>
</dbReference>
<evidence type="ECO:0000313" key="28">
    <source>
        <dbReference type="Proteomes" id="UP000748531"/>
    </source>
</evidence>
<keyword evidence="5" id="KW-0597">Phosphoprotein</keyword>
<evidence type="ECO:0000256" key="20">
    <source>
        <dbReference type="ARBA" id="ARBA00049140"/>
    </source>
</evidence>
<comment type="catalytic activity">
    <reaction evidence="20">
        <text>eicosanoyl-CoA + oxidized [electron-transfer flavoprotein] + H(+) = (2E)-eicosenoyl-CoA + reduced [electron-transfer flavoprotein]</text>
        <dbReference type="Rhea" id="RHEA:47236"/>
        <dbReference type="Rhea" id="RHEA-COMP:10685"/>
        <dbReference type="Rhea" id="RHEA-COMP:10686"/>
        <dbReference type="ChEBI" id="CHEBI:15378"/>
        <dbReference type="ChEBI" id="CHEBI:57380"/>
        <dbReference type="ChEBI" id="CHEBI:57692"/>
        <dbReference type="ChEBI" id="CHEBI:58307"/>
        <dbReference type="ChEBI" id="CHEBI:74691"/>
    </reaction>
    <physiologicalReaction direction="left-to-right" evidence="20">
        <dbReference type="Rhea" id="RHEA:47237"/>
    </physiologicalReaction>
</comment>
<evidence type="ECO:0000259" key="23">
    <source>
        <dbReference type="Pfam" id="PF00441"/>
    </source>
</evidence>
<dbReference type="FunFam" id="1.10.540.10:FF:000001">
    <property type="entry name" value="Very long-chain-specific acyl-CoA dehydrogenase, mitochondrial"/>
    <property type="match status" value="1"/>
</dbReference>
<dbReference type="GO" id="GO:0050660">
    <property type="term" value="F:flavin adenine dinucleotide binding"/>
    <property type="evidence" value="ECO:0007669"/>
    <property type="project" value="InterPro"/>
</dbReference>
<dbReference type="Gene3D" id="2.40.110.10">
    <property type="entry name" value="Butyryl-CoA Dehydrogenase, subunit A, domain 2"/>
    <property type="match status" value="1"/>
</dbReference>
<dbReference type="PANTHER" id="PTHR43884">
    <property type="entry name" value="ACYL-COA DEHYDROGENASE"/>
    <property type="match status" value="1"/>
</dbReference>
<dbReference type="InterPro" id="IPR049448">
    <property type="entry name" value="ACAD9/ACADV-like_C"/>
</dbReference>
<dbReference type="GO" id="GO:0006631">
    <property type="term" value="P:fatty acid metabolic process"/>
    <property type="evidence" value="ECO:0007669"/>
    <property type="project" value="UniProtKB-KW"/>
</dbReference>
<evidence type="ECO:0000256" key="17">
    <source>
        <dbReference type="ARBA" id="ARBA00047916"/>
    </source>
</evidence>
<evidence type="ECO:0000259" key="25">
    <source>
        <dbReference type="Pfam" id="PF02771"/>
    </source>
</evidence>
<dbReference type="InterPro" id="IPR009100">
    <property type="entry name" value="AcylCoA_DH/oxidase_NM_dom_sf"/>
</dbReference>
<name>A0A8J4SP53_9TREM</name>
<feature type="domain" description="Acyl-CoA dehydrogenase/oxidase C-terminal" evidence="23">
    <location>
        <begin position="303"/>
        <end position="449"/>
    </location>
</feature>
<evidence type="ECO:0000256" key="9">
    <source>
        <dbReference type="ARBA" id="ARBA00022832"/>
    </source>
</evidence>
<evidence type="ECO:0000256" key="12">
    <source>
        <dbReference type="ARBA" id="ARBA00023002"/>
    </source>
</evidence>
<evidence type="ECO:0000259" key="26">
    <source>
        <dbReference type="Pfam" id="PF21343"/>
    </source>
</evidence>
<dbReference type="OrthoDB" id="2588832at2759"/>
<keyword evidence="15" id="KW-0472">Membrane</keyword>
<comment type="catalytic activity">
    <reaction evidence="21">
        <text>octadecanoyl-CoA + oxidized [electron-transfer flavoprotein] + H(+) = (2E)-octadecenoyl-CoA + reduced [electron-transfer flavoprotein]</text>
        <dbReference type="Rhea" id="RHEA:47240"/>
        <dbReference type="Rhea" id="RHEA-COMP:10685"/>
        <dbReference type="Rhea" id="RHEA-COMP:10686"/>
        <dbReference type="ChEBI" id="CHEBI:15378"/>
        <dbReference type="ChEBI" id="CHEBI:57394"/>
        <dbReference type="ChEBI" id="CHEBI:57692"/>
        <dbReference type="ChEBI" id="CHEBI:58307"/>
        <dbReference type="ChEBI" id="CHEBI:71412"/>
    </reaction>
    <physiologicalReaction direction="left-to-right" evidence="21">
        <dbReference type="Rhea" id="RHEA:47241"/>
    </physiologicalReaction>
</comment>
<organism evidence="27 28">
    <name type="scientific">Paragonimus heterotremus</name>
    <dbReference type="NCBI Taxonomy" id="100268"/>
    <lineage>
        <taxon>Eukaryota</taxon>
        <taxon>Metazoa</taxon>
        <taxon>Spiralia</taxon>
        <taxon>Lophotrochozoa</taxon>
        <taxon>Platyhelminthes</taxon>
        <taxon>Trematoda</taxon>
        <taxon>Digenea</taxon>
        <taxon>Plagiorchiida</taxon>
        <taxon>Troglotremata</taxon>
        <taxon>Troglotrematidae</taxon>
        <taxon>Paragonimus</taxon>
    </lineage>
</organism>